<dbReference type="OrthoDB" id="2976553at2759"/>
<proteinExistence type="predicted"/>
<accession>A0A9W6X632</accession>
<evidence type="ECO:0000313" key="3">
    <source>
        <dbReference type="Proteomes" id="UP001165121"/>
    </source>
</evidence>
<keyword evidence="3" id="KW-1185">Reference proteome</keyword>
<evidence type="ECO:0000313" key="2">
    <source>
        <dbReference type="EMBL" id="GMF32248.1"/>
    </source>
</evidence>
<gene>
    <name evidence="2" type="ORF">Pfra01_000761600</name>
</gene>
<evidence type="ECO:0000256" key="1">
    <source>
        <dbReference type="SAM" id="MobiDB-lite"/>
    </source>
</evidence>
<feature type="compositionally biased region" description="Basic and acidic residues" evidence="1">
    <location>
        <begin position="354"/>
        <end position="365"/>
    </location>
</feature>
<dbReference type="EMBL" id="BSXT01000681">
    <property type="protein sequence ID" value="GMF32248.1"/>
    <property type="molecule type" value="Genomic_DNA"/>
</dbReference>
<organism evidence="2 3">
    <name type="scientific">Phytophthora fragariaefolia</name>
    <dbReference type="NCBI Taxonomy" id="1490495"/>
    <lineage>
        <taxon>Eukaryota</taxon>
        <taxon>Sar</taxon>
        <taxon>Stramenopiles</taxon>
        <taxon>Oomycota</taxon>
        <taxon>Peronosporomycetes</taxon>
        <taxon>Peronosporales</taxon>
        <taxon>Peronosporaceae</taxon>
        <taxon>Phytophthora</taxon>
    </lineage>
</organism>
<comment type="caution">
    <text evidence="2">The sequence shown here is derived from an EMBL/GenBank/DDBJ whole genome shotgun (WGS) entry which is preliminary data.</text>
</comment>
<sequence length="386" mass="42578">MGLDELKSGNTKRAKDTAISVFMAFVKCEQVEFDYVKRCIAQDATGKCSVSSFSVDAAEVFFVRFIRMKTPEEQGLSLFPDAGFVTCPLHAVAIAHITRTTPSVTLIDNLPAILVGAAVTLTPATPQVEVLNHPEEFTALAAAAPKPVAAKPKTAASVQTVYSHANRLLDRVALPAVVVNTLTSHSFRRGDAQHVNGCHRMMHRWIFDRGWNMSTTNKGFNYIFNTNKEDHVISKALSGYSTEADVKAMNLTAFDAETMEKINAVQRSLFTTCYKMESSIRWPCCRAHGGAAVNAEASVAELLAWLSHLAVCGKEKPKPSQEAPQPPKKPSNESRIIEHQSSVIDQLLQHIVRQDERMDNLEAKMEGAPPQDKCKKRQQEPSEQED</sequence>
<protein>
    <submittedName>
        <fullName evidence="2">Unnamed protein product</fullName>
    </submittedName>
</protein>
<dbReference type="AlphaFoldDB" id="A0A9W6X632"/>
<dbReference type="Proteomes" id="UP001165121">
    <property type="component" value="Unassembled WGS sequence"/>
</dbReference>
<name>A0A9W6X632_9STRA</name>
<feature type="region of interest" description="Disordered" evidence="1">
    <location>
        <begin position="354"/>
        <end position="386"/>
    </location>
</feature>
<reference evidence="2" key="1">
    <citation type="submission" date="2023-04" db="EMBL/GenBank/DDBJ databases">
        <title>Phytophthora fragariaefolia NBRC 109709.</title>
        <authorList>
            <person name="Ichikawa N."/>
            <person name="Sato H."/>
            <person name="Tonouchi N."/>
        </authorList>
    </citation>
    <scope>NUCLEOTIDE SEQUENCE</scope>
    <source>
        <strain evidence="2">NBRC 109709</strain>
    </source>
</reference>
<feature type="region of interest" description="Disordered" evidence="1">
    <location>
        <begin position="315"/>
        <end position="340"/>
    </location>
</feature>